<organism evidence="2 3">
    <name type="scientific">Phyllostomus discolor</name>
    <name type="common">pale spear-nosed bat</name>
    <dbReference type="NCBI Taxonomy" id="89673"/>
    <lineage>
        <taxon>Eukaryota</taxon>
        <taxon>Metazoa</taxon>
        <taxon>Chordata</taxon>
        <taxon>Craniata</taxon>
        <taxon>Vertebrata</taxon>
        <taxon>Euteleostomi</taxon>
        <taxon>Mammalia</taxon>
        <taxon>Eutheria</taxon>
        <taxon>Laurasiatheria</taxon>
        <taxon>Chiroptera</taxon>
        <taxon>Yangochiroptera</taxon>
        <taxon>Phyllostomidae</taxon>
        <taxon>Phyllostominae</taxon>
        <taxon>Phyllostomus</taxon>
    </lineage>
</organism>
<feature type="region of interest" description="Disordered" evidence="1">
    <location>
        <begin position="98"/>
        <end position="126"/>
    </location>
</feature>
<protein>
    <submittedName>
        <fullName evidence="2">Uncharacterized protein</fullName>
    </submittedName>
</protein>
<evidence type="ECO:0000256" key="1">
    <source>
        <dbReference type="SAM" id="MobiDB-lite"/>
    </source>
</evidence>
<sequence length="126" mass="13193">MLGTLCPTWPRLRIRRWPVPGGAGLRKSPVADRDVFRTDRVRTSGALGPTAVAARGDAQAGVPGPGPPTPAGDGPFPASLPSLGLRTPPTACALDLRNRSRLPGNHCGPRSYPSAHAQRPSHALRV</sequence>
<dbReference type="AlphaFoldDB" id="A0A833Z4Z6"/>
<evidence type="ECO:0000313" key="2">
    <source>
        <dbReference type="EMBL" id="KAF6086234.1"/>
    </source>
</evidence>
<dbReference type="Proteomes" id="UP000664940">
    <property type="component" value="Unassembled WGS sequence"/>
</dbReference>
<reference evidence="2 3" key="1">
    <citation type="journal article" date="2020" name="Nature">
        <title>Six reference-quality genomes reveal evolution of bat adaptations.</title>
        <authorList>
            <person name="Jebb D."/>
            <person name="Huang Z."/>
            <person name="Pippel M."/>
            <person name="Hughes G.M."/>
            <person name="Lavrichenko K."/>
            <person name="Devanna P."/>
            <person name="Winkler S."/>
            <person name="Jermiin L.S."/>
            <person name="Skirmuntt E.C."/>
            <person name="Katzourakis A."/>
            <person name="Burkitt-Gray L."/>
            <person name="Ray D.A."/>
            <person name="Sullivan K.A.M."/>
            <person name="Roscito J.G."/>
            <person name="Kirilenko B.M."/>
            <person name="Davalos L.M."/>
            <person name="Corthals A.P."/>
            <person name="Power M.L."/>
            <person name="Jones G."/>
            <person name="Ransome R.D."/>
            <person name="Dechmann D.K.N."/>
            <person name="Locatelli A.G."/>
            <person name="Puechmaille S.J."/>
            <person name="Fedrigo O."/>
            <person name="Jarvis E.D."/>
            <person name="Hiller M."/>
            <person name="Vernes S.C."/>
            <person name="Myers E.W."/>
            <person name="Teeling E.C."/>
        </authorList>
    </citation>
    <scope>NUCLEOTIDE SEQUENCE [LARGE SCALE GENOMIC DNA]</scope>
    <source>
        <strain evidence="2">Bat1K_MPI-CBG_1</strain>
    </source>
</reference>
<accession>A0A833Z4Z6</accession>
<comment type="caution">
    <text evidence="2">The sequence shown here is derived from an EMBL/GenBank/DDBJ whole genome shotgun (WGS) entry which is preliminary data.</text>
</comment>
<evidence type="ECO:0000313" key="3">
    <source>
        <dbReference type="Proteomes" id="UP000664940"/>
    </source>
</evidence>
<proteinExistence type="predicted"/>
<name>A0A833Z4Z6_9CHIR</name>
<feature type="region of interest" description="Disordered" evidence="1">
    <location>
        <begin position="41"/>
        <end position="84"/>
    </location>
</feature>
<dbReference type="EMBL" id="JABVXQ010000011">
    <property type="protein sequence ID" value="KAF6086234.1"/>
    <property type="molecule type" value="Genomic_DNA"/>
</dbReference>
<gene>
    <name evidence="2" type="ORF">HJG60_008429</name>
</gene>